<dbReference type="Pfam" id="PF13411">
    <property type="entry name" value="MerR_1"/>
    <property type="match status" value="1"/>
</dbReference>
<dbReference type="InterPro" id="IPR009061">
    <property type="entry name" value="DNA-bd_dom_put_sf"/>
</dbReference>
<dbReference type="PANTHER" id="PTHR30204">
    <property type="entry name" value="REDOX-CYCLING DRUG-SENSING TRANSCRIPTIONAL ACTIVATOR SOXR"/>
    <property type="match status" value="1"/>
</dbReference>
<evidence type="ECO:0000256" key="3">
    <source>
        <dbReference type="ARBA" id="ARBA00023014"/>
    </source>
</evidence>
<keyword evidence="2" id="KW-0408">Iron</keyword>
<dbReference type="InterPro" id="IPR010211">
    <property type="entry name" value="Redox-sen_tscrpt-act_SoxR"/>
</dbReference>
<keyword evidence="7" id="KW-1185">Reference proteome</keyword>
<evidence type="ECO:0000313" key="7">
    <source>
        <dbReference type="Proteomes" id="UP000198462"/>
    </source>
</evidence>
<dbReference type="AlphaFoldDB" id="A0A219B445"/>
<dbReference type="GO" id="GO:0003700">
    <property type="term" value="F:DNA-binding transcription factor activity"/>
    <property type="evidence" value="ECO:0007669"/>
    <property type="project" value="InterPro"/>
</dbReference>
<evidence type="ECO:0000256" key="4">
    <source>
        <dbReference type="ARBA" id="ARBA00023125"/>
    </source>
</evidence>
<sequence length="160" mass="17677">MALKPGDIISIGALAERTGASVSAIRFYEKEGLITPMRSGGNQRRYLRADIRRLSFIRIAQQLGLSLEDIRGALASLPYGRTPNAKDWAKLAAAIREDLNRRIERLTRLRDNLDGCIGCGCLSMKTCALWNPEDAAREKGAGPRWVIGDRPSQMALPRKA</sequence>
<keyword evidence="4" id="KW-0238">DNA-binding</keyword>
<dbReference type="PRINTS" id="PR00040">
    <property type="entry name" value="HTHMERR"/>
</dbReference>
<keyword evidence="1" id="KW-0001">2Fe-2S</keyword>
<dbReference type="PANTHER" id="PTHR30204:SF0">
    <property type="entry name" value="REDOX-SENSITIVE TRANSCRIPTIONAL ACTIVATOR SOXR"/>
    <property type="match status" value="1"/>
</dbReference>
<dbReference type="InterPro" id="IPR047057">
    <property type="entry name" value="MerR_fam"/>
</dbReference>
<dbReference type="SUPFAM" id="SSF46955">
    <property type="entry name" value="Putative DNA-binding domain"/>
    <property type="match status" value="1"/>
</dbReference>
<reference evidence="7" key="1">
    <citation type="submission" date="2017-05" db="EMBL/GenBank/DDBJ databases">
        <authorList>
            <person name="Lin X."/>
        </authorList>
    </citation>
    <scope>NUCLEOTIDE SEQUENCE [LARGE SCALE GENOMIC DNA]</scope>
    <source>
        <strain evidence="7">JLT2012</strain>
    </source>
</reference>
<dbReference type="CDD" id="cd01110">
    <property type="entry name" value="HTH_SoxR"/>
    <property type="match status" value="1"/>
</dbReference>
<dbReference type="NCBIfam" id="TIGR01950">
    <property type="entry name" value="SoxR"/>
    <property type="match status" value="1"/>
</dbReference>
<dbReference type="GO" id="GO:0051537">
    <property type="term" value="F:2 iron, 2 sulfur cluster binding"/>
    <property type="evidence" value="ECO:0007669"/>
    <property type="project" value="UniProtKB-KW"/>
</dbReference>
<evidence type="ECO:0000256" key="1">
    <source>
        <dbReference type="ARBA" id="ARBA00022714"/>
    </source>
</evidence>
<dbReference type="OrthoDB" id="9802944at2"/>
<evidence type="ECO:0000313" key="6">
    <source>
        <dbReference type="EMBL" id="OWV33041.1"/>
    </source>
</evidence>
<comment type="caution">
    <text evidence="6">The sequence shown here is derived from an EMBL/GenBank/DDBJ whole genome shotgun (WGS) entry which is preliminary data.</text>
</comment>
<dbReference type="RefSeq" id="WP_088711829.1">
    <property type="nucleotide sequence ID" value="NZ_NFZT01000001.1"/>
</dbReference>
<keyword evidence="3" id="KW-0411">Iron-sulfur</keyword>
<dbReference type="Gene3D" id="1.10.1660.10">
    <property type="match status" value="1"/>
</dbReference>
<evidence type="ECO:0000259" key="5">
    <source>
        <dbReference type="PROSITE" id="PS50937"/>
    </source>
</evidence>
<organism evidence="6 7">
    <name type="scientific">Pacificimonas flava</name>
    <dbReference type="NCBI Taxonomy" id="1234595"/>
    <lineage>
        <taxon>Bacteria</taxon>
        <taxon>Pseudomonadati</taxon>
        <taxon>Pseudomonadota</taxon>
        <taxon>Alphaproteobacteria</taxon>
        <taxon>Sphingomonadales</taxon>
        <taxon>Sphingosinicellaceae</taxon>
        <taxon>Pacificimonas</taxon>
    </lineage>
</organism>
<dbReference type="GO" id="GO:0006979">
    <property type="term" value="P:response to oxidative stress"/>
    <property type="evidence" value="ECO:0007669"/>
    <property type="project" value="InterPro"/>
</dbReference>
<dbReference type="InterPro" id="IPR000551">
    <property type="entry name" value="MerR-type_HTH_dom"/>
</dbReference>
<protein>
    <submittedName>
        <fullName evidence="6">Redox-sensitive transcriptional activator SoxR</fullName>
    </submittedName>
</protein>
<keyword evidence="1" id="KW-0479">Metal-binding</keyword>
<proteinExistence type="predicted"/>
<gene>
    <name evidence="6" type="ORF">B5C34_05905</name>
</gene>
<dbReference type="PROSITE" id="PS50937">
    <property type="entry name" value="HTH_MERR_2"/>
    <property type="match status" value="1"/>
</dbReference>
<name>A0A219B445_9SPHN</name>
<feature type="domain" description="HTH merR-type" evidence="5">
    <location>
        <begin position="8"/>
        <end position="76"/>
    </location>
</feature>
<accession>A0A219B445</accession>
<dbReference type="Proteomes" id="UP000198462">
    <property type="component" value="Unassembled WGS sequence"/>
</dbReference>
<evidence type="ECO:0000256" key="2">
    <source>
        <dbReference type="ARBA" id="ARBA00023004"/>
    </source>
</evidence>
<dbReference type="GO" id="GO:0003677">
    <property type="term" value="F:DNA binding"/>
    <property type="evidence" value="ECO:0007669"/>
    <property type="project" value="UniProtKB-KW"/>
</dbReference>
<dbReference type="EMBL" id="NFZT01000001">
    <property type="protein sequence ID" value="OWV33041.1"/>
    <property type="molecule type" value="Genomic_DNA"/>
</dbReference>
<dbReference type="SMART" id="SM00422">
    <property type="entry name" value="HTH_MERR"/>
    <property type="match status" value="1"/>
</dbReference>